<evidence type="ECO:0000313" key="2">
    <source>
        <dbReference type="WBParaSite" id="nRc.2.0.1.t37763-RA"/>
    </source>
</evidence>
<accession>A0A915KG17</accession>
<keyword evidence="1" id="KW-1185">Reference proteome</keyword>
<dbReference type="AlphaFoldDB" id="A0A915KG17"/>
<protein>
    <submittedName>
        <fullName evidence="2">Uncharacterized protein</fullName>
    </submittedName>
</protein>
<evidence type="ECO:0000313" key="1">
    <source>
        <dbReference type="Proteomes" id="UP000887565"/>
    </source>
</evidence>
<name>A0A915KG17_ROMCU</name>
<organism evidence="1 2">
    <name type="scientific">Romanomermis culicivorax</name>
    <name type="common">Nematode worm</name>
    <dbReference type="NCBI Taxonomy" id="13658"/>
    <lineage>
        <taxon>Eukaryota</taxon>
        <taxon>Metazoa</taxon>
        <taxon>Ecdysozoa</taxon>
        <taxon>Nematoda</taxon>
        <taxon>Enoplea</taxon>
        <taxon>Dorylaimia</taxon>
        <taxon>Mermithida</taxon>
        <taxon>Mermithoidea</taxon>
        <taxon>Mermithidae</taxon>
        <taxon>Romanomermis</taxon>
    </lineage>
</organism>
<proteinExistence type="predicted"/>
<reference evidence="2" key="1">
    <citation type="submission" date="2022-11" db="UniProtKB">
        <authorList>
            <consortium name="WormBaseParasite"/>
        </authorList>
    </citation>
    <scope>IDENTIFICATION</scope>
</reference>
<dbReference type="Proteomes" id="UP000887565">
    <property type="component" value="Unplaced"/>
</dbReference>
<sequence>MVLSAPAVLWILGPKVPHRALEFIANGTIWATPFDKILLGSEPFSPEVDAVCRAVEQRSHNAQPPAVVAALLSTTRTGAQTLGVIAQQQPVAAATNSWTDVANAFGETLHPINDDVSIIVVSPFPTATAPRSPKIGILGEVQQCRGLVIHFPGEEPISSDDDDEE</sequence>
<dbReference type="WBParaSite" id="nRc.2.0.1.t37763-RA">
    <property type="protein sequence ID" value="nRc.2.0.1.t37763-RA"/>
    <property type="gene ID" value="nRc.2.0.1.g37763"/>
</dbReference>